<reference evidence="2 3" key="1">
    <citation type="submission" date="2019-12" db="EMBL/GenBank/DDBJ databases">
        <title>Chromosome-level assembly of the Caenorhabditis remanei genome.</title>
        <authorList>
            <person name="Teterina A.A."/>
            <person name="Willis J.H."/>
            <person name="Phillips P.C."/>
        </authorList>
    </citation>
    <scope>NUCLEOTIDE SEQUENCE [LARGE SCALE GENOMIC DNA]</scope>
    <source>
        <strain evidence="2 3">PX506</strain>
        <tissue evidence="2">Whole organism</tissue>
    </source>
</reference>
<evidence type="ECO:0000313" key="3">
    <source>
        <dbReference type="Proteomes" id="UP000483820"/>
    </source>
</evidence>
<sequence length="456" mass="53819">MKEEVSRDHHNITSLIYPESNLRFNSTNDDDRLNKDVKFGVLRMFWGEMELPFTEEIELRAVKRSVEMKTFLSWEFLLGPSDDQKVLVSVPAHLFWRMLRTKKEELKLYPATFMFQLAQEGIEHMKTSIPDVYESVKKYHEERTKPLPELIFVVLDPANIQFFELGLLLYRGPYGVLINQFQKVFDKHWADHNKWCMTRYPDPRVVYGPIEEVSGEYFSHLTKRFGLRNYDTKETADGIRYTVRTYLPRKEVKKKYKKSSHMKKGINQPEDGNVEVNEADGEHDQQENLGNRQMSFDKKIIYPENLNDFFQEMKQKKEIQKSKNRLLMELEDRVVKPKIVKEKREELEMKNEPKEKPMDEPEEDLVEGDISEEVELDVEMEEKGEEEDEDIEEENGSVETDAPTTSTSSRSRQTRKRAPDSAAPSATVVSDSRPRRQRNEPTELYKASPIRTYKRR</sequence>
<dbReference type="RefSeq" id="XP_003103000.2">
    <property type="nucleotide sequence ID" value="XM_003102952.2"/>
</dbReference>
<feature type="region of interest" description="Disordered" evidence="1">
    <location>
        <begin position="345"/>
        <end position="456"/>
    </location>
</feature>
<evidence type="ECO:0000313" key="2">
    <source>
        <dbReference type="EMBL" id="KAF1746475.1"/>
    </source>
</evidence>
<accession>A0A6A5FVD8</accession>
<feature type="compositionally biased region" description="Basic and acidic residues" evidence="1">
    <location>
        <begin position="432"/>
        <end position="443"/>
    </location>
</feature>
<organism evidence="2 3">
    <name type="scientific">Caenorhabditis remanei</name>
    <name type="common">Caenorhabditis vulgaris</name>
    <dbReference type="NCBI Taxonomy" id="31234"/>
    <lineage>
        <taxon>Eukaryota</taxon>
        <taxon>Metazoa</taxon>
        <taxon>Ecdysozoa</taxon>
        <taxon>Nematoda</taxon>
        <taxon>Chromadorea</taxon>
        <taxon>Rhabditida</taxon>
        <taxon>Rhabditina</taxon>
        <taxon>Rhabditomorpha</taxon>
        <taxon>Rhabditoidea</taxon>
        <taxon>Rhabditidae</taxon>
        <taxon>Peloderinae</taxon>
        <taxon>Caenorhabditis</taxon>
    </lineage>
</organism>
<name>A0A6A5FVD8_CAERE</name>
<dbReference type="KEGG" id="crq:GCK72_022931"/>
<dbReference type="AlphaFoldDB" id="A0A6A5FVD8"/>
<protein>
    <submittedName>
        <fullName evidence="2">Uncharacterized protein</fullName>
    </submittedName>
</protein>
<comment type="caution">
    <text evidence="2">The sequence shown here is derived from an EMBL/GenBank/DDBJ whole genome shotgun (WGS) entry which is preliminary data.</text>
</comment>
<dbReference type="Proteomes" id="UP000483820">
    <property type="component" value="Chromosome X"/>
</dbReference>
<dbReference type="GeneID" id="9798414"/>
<evidence type="ECO:0000256" key="1">
    <source>
        <dbReference type="SAM" id="MobiDB-lite"/>
    </source>
</evidence>
<gene>
    <name evidence="2" type="ORF">GCK72_022931</name>
</gene>
<feature type="compositionally biased region" description="Basic and acidic residues" evidence="1">
    <location>
        <begin position="345"/>
        <end position="359"/>
    </location>
</feature>
<dbReference type="EMBL" id="WUAV01000006">
    <property type="protein sequence ID" value="KAF1746475.1"/>
    <property type="molecule type" value="Genomic_DNA"/>
</dbReference>
<feature type="compositionally biased region" description="Acidic residues" evidence="1">
    <location>
        <begin position="360"/>
        <end position="396"/>
    </location>
</feature>
<proteinExistence type="predicted"/>
<dbReference type="CTD" id="9798414"/>